<dbReference type="PROSITE" id="PS50076">
    <property type="entry name" value="DNAJ_2"/>
    <property type="match status" value="1"/>
</dbReference>
<dbReference type="PANTHER" id="PTHR43948:SF10">
    <property type="entry name" value="MRJ, ISOFORM E"/>
    <property type="match status" value="1"/>
</dbReference>
<dbReference type="CDD" id="cd06257">
    <property type="entry name" value="DnaJ"/>
    <property type="match status" value="1"/>
</dbReference>
<sequence>MPGDDDYYQVLGIARNASDDDIKKAYRKAALQWHPDKNPDNKERAEAMFKQVAEAYAVLGDPGKRSMYDAGGKDAVNGNGGGHDFGGFSRGGGGVDAFNLFEQFFGGRDPFAEMDAMFADMHGAQRRGGGQQGGRSPFGRMGSMGGMGGMGSMFGDDPFFNGGGVGAGGHRGTLHVCIAKIWVDTRMVFRWARRGPCELNAELMISVFGRTMKCA</sequence>
<evidence type="ECO:0000313" key="3">
    <source>
        <dbReference type="Proteomes" id="UP001189429"/>
    </source>
</evidence>
<name>A0ABN9SEI0_9DINO</name>
<accession>A0ABN9SEI0</accession>
<evidence type="ECO:0000313" key="2">
    <source>
        <dbReference type="EMBL" id="CAK0829651.1"/>
    </source>
</evidence>
<dbReference type="PRINTS" id="PR00625">
    <property type="entry name" value="JDOMAIN"/>
</dbReference>
<comment type="caution">
    <text evidence="2">The sequence shown here is derived from an EMBL/GenBank/DDBJ whole genome shotgun (WGS) entry which is preliminary data.</text>
</comment>
<dbReference type="PANTHER" id="PTHR43948">
    <property type="entry name" value="DNAJ HOMOLOG SUBFAMILY B"/>
    <property type="match status" value="1"/>
</dbReference>
<dbReference type="Pfam" id="PF00226">
    <property type="entry name" value="DnaJ"/>
    <property type="match status" value="1"/>
</dbReference>
<reference evidence="2" key="1">
    <citation type="submission" date="2023-10" db="EMBL/GenBank/DDBJ databases">
        <authorList>
            <person name="Chen Y."/>
            <person name="Shah S."/>
            <person name="Dougan E. K."/>
            <person name="Thang M."/>
            <person name="Chan C."/>
        </authorList>
    </citation>
    <scope>NUCLEOTIDE SEQUENCE [LARGE SCALE GENOMIC DNA]</scope>
</reference>
<evidence type="ECO:0000259" key="1">
    <source>
        <dbReference type="PROSITE" id="PS50076"/>
    </source>
</evidence>
<dbReference type="SUPFAM" id="SSF46565">
    <property type="entry name" value="Chaperone J-domain"/>
    <property type="match status" value="1"/>
</dbReference>
<dbReference type="InterPro" id="IPR018253">
    <property type="entry name" value="DnaJ_domain_CS"/>
</dbReference>
<dbReference type="SMART" id="SM00271">
    <property type="entry name" value="DnaJ"/>
    <property type="match status" value="1"/>
</dbReference>
<dbReference type="InterPro" id="IPR036869">
    <property type="entry name" value="J_dom_sf"/>
</dbReference>
<gene>
    <name evidence="2" type="ORF">PCOR1329_LOCUS28539</name>
</gene>
<keyword evidence="3" id="KW-1185">Reference proteome</keyword>
<feature type="domain" description="J" evidence="1">
    <location>
        <begin position="6"/>
        <end position="72"/>
    </location>
</feature>
<dbReference type="InterPro" id="IPR001623">
    <property type="entry name" value="DnaJ_domain"/>
</dbReference>
<dbReference type="Proteomes" id="UP001189429">
    <property type="component" value="Unassembled WGS sequence"/>
</dbReference>
<proteinExistence type="predicted"/>
<organism evidence="2 3">
    <name type="scientific">Prorocentrum cordatum</name>
    <dbReference type="NCBI Taxonomy" id="2364126"/>
    <lineage>
        <taxon>Eukaryota</taxon>
        <taxon>Sar</taxon>
        <taxon>Alveolata</taxon>
        <taxon>Dinophyceae</taxon>
        <taxon>Prorocentrales</taxon>
        <taxon>Prorocentraceae</taxon>
        <taxon>Prorocentrum</taxon>
    </lineage>
</organism>
<dbReference type="PROSITE" id="PS00636">
    <property type="entry name" value="DNAJ_1"/>
    <property type="match status" value="1"/>
</dbReference>
<dbReference type="Gene3D" id="1.10.287.110">
    <property type="entry name" value="DnaJ domain"/>
    <property type="match status" value="1"/>
</dbReference>
<dbReference type="EMBL" id="CAUYUJ010010557">
    <property type="protein sequence ID" value="CAK0829651.1"/>
    <property type="molecule type" value="Genomic_DNA"/>
</dbReference>
<protein>
    <recommendedName>
        <fullName evidence="1">J domain-containing protein</fullName>
    </recommendedName>
</protein>